<dbReference type="EMBL" id="KV425595">
    <property type="protein sequence ID" value="KZT22449.1"/>
    <property type="molecule type" value="Genomic_DNA"/>
</dbReference>
<reference evidence="2 3" key="1">
    <citation type="journal article" date="2016" name="Mol. Biol. Evol.">
        <title>Comparative Genomics of Early-Diverging Mushroom-Forming Fungi Provides Insights into the Origins of Lignocellulose Decay Capabilities.</title>
        <authorList>
            <person name="Nagy L.G."/>
            <person name="Riley R."/>
            <person name="Tritt A."/>
            <person name="Adam C."/>
            <person name="Daum C."/>
            <person name="Floudas D."/>
            <person name="Sun H."/>
            <person name="Yadav J.S."/>
            <person name="Pangilinan J."/>
            <person name="Larsson K.H."/>
            <person name="Matsuura K."/>
            <person name="Barry K."/>
            <person name="Labutti K."/>
            <person name="Kuo R."/>
            <person name="Ohm R.A."/>
            <person name="Bhattacharya S.S."/>
            <person name="Shirouzu T."/>
            <person name="Yoshinaga Y."/>
            <person name="Martin F.M."/>
            <person name="Grigoriev I.V."/>
            <person name="Hibbett D.S."/>
        </authorList>
    </citation>
    <scope>NUCLEOTIDE SEQUENCE [LARGE SCALE GENOMIC DNA]</scope>
    <source>
        <strain evidence="2 3">HHB14362 ss-1</strain>
    </source>
</reference>
<name>A0A165QHS5_9AGAM</name>
<feature type="non-terminal residue" evidence="2">
    <location>
        <position position="159"/>
    </location>
</feature>
<dbReference type="Proteomes" id="UP000076761">
    <property type="component" value="Unassembled WGS sequence"/>
</dbReference>
<dbReference type="AlphaFoldDB" id="A0A165QHS5"/>
<dbReference type="InParanoid" id="A0A165QHS5"/>
<feature type="region of interest" description="Disordered" evidence="1">
    <location>
        <begin position="64"/>
        <end position="85"/>
    </location>
</feature>
<accession>A0A165QHS5</accession>
<sequence>MSVADPLVPFGRAPDLKAAATSPEFGSLATHESGSLATPESAAPVSLGPPPGLVHPSMLYLDEEEEEEYLPLPTPSSFPFPASPTPSSTWELASHIYEAADMAASNIEAADMAASNPEAADMAPPSSSTDNLWAGYGKEHEEEEGEEMCPDHGATCGRG</sequence>
<evidence type="ECO:0000313" key="3">
    <source>
        <dbReference type="Proteomes" id="UP000076761"/>
    </source>
</evidence>
<protein>
    <submittedName>
        <fullName evidence="2">Uncharacterized protein</fullName>
    </submittedName>
</protein>
<gene>
    <name evidence="2" type="ORF">NEOLEDRAFT_1137893</name>
</gene>
<evidence type="ECO:0000313" key="2">
    <source>
        <dbReference type="EMBL" id="KZT22449.1"/>
    </source>
</evidence>
<organism evidence="2 3">
    <name type="scientific">Neolentinus lepideus HHB14362 ss-1</name>
    <dbReference type="NCBI Taxonomy" id="1314782"/>
    <lineage>
        <taxon>Eukaryota</taxon>
        <taxon>Fungi</taxon>
        <taxon>Dikarya</taxon>
        <taxon>Basidiomycota</taxon>
        <taxon>Agaricomycotina</taxon>
        <taxon>Agaricomycetes</taxon>
        <taxon>Gloeophyllales</taxon>
        <taxon>Gloeophyllaceae</taxon>
        <taxon>Neolentinus</taxon>
    </lineage>
</organism>
<proteinExistence type="predicted"/>
<keyword evidence="3" id="KW-1185">Reference proteome</keyword>
<feature type="compositionally biased region" description="Pro residues" evidence="1">
    <location>
        <begin position="72"/>
        <end position="84"/>
    </location>
</feature>
<feature type="region of interest" description="Disordered" evidence="1">
    <location>
        <begin position="23"/>
        <end position="50"/>
    </location>
</feature>
<feature type="region of interest" description="Disordered" evidence="1">
    <location>
        <begin position="114"/>
        <end position="159"/>
    </location>
</feature>
<evidence type="ECO:0000256" key="1">
    <source>
        <dbReference type="SAM" id="MobiDB-lite"/>
    </source>
</evidence>